<dbReference type="SUPFAM" id="SSF51735">
    <property type="entry name" value="NAD(P)-binding Rossmann-fold domains"/>
    <property type="match status" value="1"/>
</dbReference>
<dbReference type="InterPro" id="IPR013154">
    <property type="entry name" value="ADH-like_N"/>
</dbReference>
<evidence type="ECO:0000256" key="2">
    <source>
        <dbReference type="ARBA" id="ARBA00008072"/>
    </source>
</evidence>
<dbReference type="Pfam" id="PF00107">
    <property type="entry name" value="ADH_zinc_N"/>
    <property type="match status" value="1"/>
</dbReference>
<dbReference type="InterPro" id="IPR036291">
    <property type="entry name" value="NAD(P)-bd_dom_sf"/>
</dbReference>
<proteinExistence type="inferred from homology"/>
<protein>
    <recommendedName>
        <fullName evidence="10">Alcohol dehydrogenase</fullName>
    </recommendedName>
</protein>
<dbReference type="Gene3D" id="3.90.180.10">
    <property type="entry name" value="Medium-chain alcohol dehydrogenases, catalytic domain"/>
    <property type="match status" value="1"/>
</dbReference>
<comment type="similarity">
    <text evidence="2">Belongs to the zinc-containing alcohol dehydrogenase family.</text>
</comment>
<dbReference type="InterPro" id="IPR013149">
    <property type="entry name" value="ADH-like_C"/>
</dbReference>
<dbReference type="Proteomes" id="UP001303373">
    <property type="component" value="Chromosome 9"/>
</dbReference>
<feature type="domain" description="Alcohol dehydrogenase-like N-terminal" evidence="7">
    <location>
        <begin position="51"/>
        <end position="167"/>
    </location>
</feature>
<dbReference type="Pfam" id="PF08240">
    <property type="entry name" value="ADH_N"/>
    <property type="match status" value="1"/>
</dbReference>
<evidence type="ECO:0008006" key="10">
    <source>
        <dbReference type="Google" id="ProtNLM"/>
    </source>
</evidence>
<evidence type="ECO:0000259" key="6">
    <source>
        <dbReference type="Pfam" id="PF00107"/>
    </source>
</evidence>
<organism evidence="8 9">
    <name type="scientific">Acrodontium crateriforme</name>
    <dbReference type="NCBI Taxonomy" id="150365"/>
    <lineage>
        <taxon>Eukaryota</taxon>
        <taxon>Fungi</taxon>
        <taxon>Dikarya</taxon>
        <taxon>Ascomycota</taxon>
        <taxon>Pezizomycotina</taxon>
        <taxon>Dothideomycetes</taxon>
        <taxon>Dothideomycetidae</taxon>
        <taxon>Mycosphaerellales</taxon>
        <taxon>Teratosphaeriaceae</taxon>
        <taxon>Acrodontium</taxon>
    </lineage>
</organism>
<feature type="domain" description="Alcohol dehydrogenase-like C-terminal" evidence="6">
    <location>
        <begin position="222"/>
        <end position="351"/>
    </location>
</feature>
<evidence type="ECO:0000256" key="4">
    <source>
        <dbReference type="ARBA" id="ARBA00022833"/>
    </source>
</evidence>
<reference evidence="8 9" key="1">
    <citation type="submission" date="2023-11" db="EMBL/GenBank/DDBJ databases">
        <title>An acidophilic fungus is an integral part of prey digestion in a carnivorous sundew plant.</title>
        <authorList>
            <person name="Tsai I.J."/>
        </authorList>
    </citation>
    <scope>NUCLEOTIDE SEQUENCE [LARGE SCALE GENOMIC DNA]</scope>
    <source>
        <strain evidence="8">169a</strain>
    </source>
</reference>
<evidence type="ECO:0000256" key="1">
    <source>
        <dbReference type="ARBA" id="ARBA00001947"/>
    </source>
</evidence>
<evidence type="ECO:0000256" key="3">
    <source>
        <dbReference type="ARBA" id="ARBA00022723"/>
    </source>
</evidence>
<evidence type="ECO:0000313" key="9">
    <source>
        <dbReference type="Proteomes" id="UP001303373"/>
    </source>
</evidence>
<keyword evidence="3" id="KW-0479">Metal-binding</keyword>
<dbReference type="AlphaFoldDB" id="A0AAQ3M7J0"/>
<keyword evidence="9" id="KW-1185">Reference proteome</keyword>
<evidence type="ECO:0000259" key="7">
    <source>
        <dbReference type="Pfam" id="PF08240"/>
    </source>
</evidence>
<dbReference type="EMBL" id="CP138588">
    <property type="protein sequence ID" value="WPH03094.1"/>
    <property type="molecule type" value="Genomic_DNA"/>
</dbReference>
<gene>
    <name evidence="8" type="ORF">R9X50_00596900</name>
</gene>
<evidence type="ECO:0000313" key="8">
    <source>
        <dbReference type="EMBL" id="WPH03094.1"/>
    </source>
</evidence>
<dbReference type="SUPFAM" id="SSF50129">
    <property type="entry name" value="GroES-like"/>
    <property type="match status" value="1"/>
</dbReference>
<evidence type="ECO:0000256" key="5">
    <source>
        <dbReference type="ARBA" id="ARBA00023002"/>
    </source>
</evidence>
<dbReference type="CDD" id="cd05188">
    <property type="entry name" value="MDR"/>
    <property type="match status" value="1"/>
</dbReference>
<dbReference type="GO" id="GO:0016491">
    <property type="term" value="F:oxidoreductase activity"/>
    <property type="evidence" value="ECO:0007669"/>
    <property type="project" value="UniProtKB-KW"/>
</dbReference>
<dbReference type="GO" id="GO:0046872">
    <property type="term" value="F:metal ion binding"/>
    <property type="evidence" value="ECO:0007669"/>
    <property type="project" value="UniProtKB-KW"/>
</dbReference>
<accession>A0AAQ3M7J0</accession>
<dbReference type="InterPro" id="IPR011032">
    <property type="entry name" value="GroES-like_sf"/>
</dbReference>
<name>A0AAQ3M7J0_9PEZI</name>
<keyword evidence="4" id="KW-0862">Zinc</keyword>
<keyword evidence="5" id="KW-0560">Oxidoreductase</keyword>
<dbReference type="PANTHER" id="PTHR43350">
    <property type="entry name" value="NAD-DEPENDENT ALCOHOL DEHYDROGENASE"/>
    <property type="match status" value="1"/>
</dbReference>
<dbReference type="PANTHER" id="PTHR43350:SF17">
    <property type="entry name" value="NAD-DEPENDENT ALCOHOL DEHYDROGENASE"/>
    <property type="match status" value="1"/>
</dbReference>
<comment type="cofactor">
    <cofactor evidence="1">
        <name>Zn(2+)</name>
        <dbReference type="ChEBI" id="CHEBI:29105"/>
    </cofactor>
</comment>
<dbReference type="Gene3D" id="3.40.50.720">
    <property type="entry name" value="NAD(P)-binding Rossmann-like Domain"/>
    <property type="match status" value="1"/>
</dbReference>
<sequence length="393" mass="42373">MQWKSTKETTTILLKTAMATEQPVPKTHRALVLTSRAEKPQVQTIPTPQVGPGSAVIRIIQAGVLSYHRDIYSESKERPYPFPLPLVTGVSAVGRIAAVGSDATSLKPGQLVFVDSYIHARDNPSVGFLSGIHEGYTSGSQTLMRGEWKDSTHAEYAKMPLENCHALDEDRILGSPDKGGLGYLVEELAALTKMAVAYGGLDDINLKAGETIIVAPATGAFGGAAVEVAVAMGARVIAMGRNLDVLKSIAARHERVDIVQMTGNLETELDSLRKFGNIDACYDISPPFAGQSTHLKSSILALRHGGRVSLMGGFRGDVPMPYSQIMHNNLLLRGKWMYDNTQMKALIKMVETGVLKLGERAGLKCAGKFVLEDSEAAFTKAENYPRASLVLIP</sequence>